<evidence type="ECO:0000259" key="6">
    <source>
        <dbReference type="PROSITE" id="PS50850"/>
    </source>
</evidence>
<dbReference type="SUPFAM" id="SSF103473">
    <property type="entry name" value="MFS general substrate transporter"/>
    <property type="match status" value="1"/>
</dbReference>
<dbReference type="EMBL" id="ML995475">
    <property type="protein sequence ID" value="KAF2146650.1"/>
    <property type="molecule type" value="Genomic_DNA"/>
</dbReference>
<name>A0A6A6BRK2_9PEZI</name>
<evidence type="ECO:0000256" key="5">
    <source>
        <dbReference type="SAM" id="Phobius"/>
    </source>
</evidence>
<evidence type="ECO:0000256" key="3">
    <source>
        <dbReference type="ARBA" id="ARBA00022989"/>
    </source>
</evidence>
<keyword evidence="8" id="KW-1185">Reference proteome</keyword>
<gene>
    <name evidence="7" type="ORF">K452DRAFT_348378</name>
</gene>
<dbReference type="AlphaFoldDB" id="A0A6A6BRK2"/>
<feature type="transmembrane region" description="Helical" evidence="5">
    <location>
        <begin position="227"/>
        <end position="246"/>
    </location>
</feature>
<dbReference type="Gene3D" id="1.20.1250.20">
    <property type="entry name" value="MFS general substrate transporter like domains"/>
    <property type="match status" value="1"/>
</dbReference>
<feature type="domain" description="Major facilitator superfamily (MFS) profile" evidence="6">
    <location>
        <begin position="35"/>
        <end position="525"/>
    </location>
</feature>
<feature type="transmembrane region" description="Helical" evidence="5">
    <location>
        <begin position="499"/>
        <end position="519"/>
    </location>
</feature>
<dbReference type="Gene3D" id="1.20.1720.10">
    <property type="entry name" value="Multidrug resistance protein D"/>
    <property type="match status" value="1"/>
</dbReference>
<feature type="transmembrane region" description="Helical" evidence="5">
    <location>
        <begin position="32"/>
        <end position="59"/>
    </location>
</feature>
<dbReference type="PRINTS" id="PR01036">
    <property type="entry name" value="TCRTETB"/>
</dbReference>
<feature type="transmembrane region" description="Helical" evidence="5">
    <location>
        <begin position="189"/>
        <end position="207"/>
    </location>
</feature>
<organism evidence="7 8">
    <name type="scientific">Aplosporella prunicola CBS 121167</name>
    <dbReference type="NCBI Taxonomy" id="1176127"/>
    <lineage>
        <taxon>Eukaryota</taxon>
        <taxon>Fungi</taxon>
        <taxon>Dikarya</taxon>
        <taxon>Ascomycota</taxon>
        <taxon>Pezizomycotina</taxon>
        <taxon>Dothideomycetes</taxon>
        <taxon>Dothideomycetes incertae sedis</taxon>
        <taxon>Botryosphaeriales</taxon>
        <taxon>Aplosporellaceae</taxon>
        <taxon>Aplosporella</taxon>
    </lineage>
</organism>
<feature type="transmembrane region" description="Helical" evidence="5">
    <location>
        <begin position="159"/>
        <end position="177"/>
    </location>
</feature>
<dbReference type="GeneID" id="54303046"/>
<dbReference type="FunFam" id="1.20.1250.20:FF:000786">
    <property type="entry name" value="MFS multidrug transporter, putative"/>
    <property type="match status" value="1"/>
</dbReference>
<dbReference type="OrthoDB" id="2351791at2759"/>
<reference evidence="7" key="1">
    <citation type="journal article" date="2020" name="Stud. Mycol.">
        <title>101 Dothideomycetes genomes: a test case for predicting lifestyles and emergence of pathogens.</title>
        <authorList>
            <person name="Haridas S."/>
            <person name="Albert R."/>
            <person name="Binder M."/>
            <person name="Bloem J."/>
            <person name="Labutti K."/>
            <person name="Salamov A."/>
            <person name="Andreopoulos B."/>
            <person name="Baker S."/>
            <person name="Barry K."/>
            <person name="Bills G."/>
            <person name="Bluhm B."/>
            <person name="Cannon C."/>
            <person name="Castanera R."/>
            <person name="Culley D."/>
            <person name="Daum C."/>
            <person name="Ezra D."/>
            <person name="Gonzalez J."/>
            <person name="Henrissat B."/>
            <person name="Kuo A."/>
            <person name="Liang C."/>
            <person name="Lipzen A."/>
            <person name="Lutzoni F."/>
            <person name="Magnuson J."/>
            <person name="Mondo S."/>
            <person name="Nolan M."/>
            <person name="Ohm R."/>
            <person name="Pangilinan J."/>
            <person name="Park H.-J."/>
            <person name="Ramirez L."/>
            <person name="Alfaro M."/>
            <person name="Sun H."/>
            <person name="Tritt A."/>
            <person name="Yoshinaga Y."/>
            <person name="Zwiers L.-H."/>
            <person name="Turgeon B."/>
            <person name="Goodwin S."/>
            <person name="Spatafora J."/>
            <person name="Crous P."/>
            <person name="Grigoriev I."/>
        </authorList>
    </citation>
    <scope>NUCLEOTIDE SEQUENCE</scope>
    <source>
        <strain evidence="7">CBS 121167</strain>
    </source>
</reference>
<feature type="transmembrane region" description="Helical" evidence="5">
    <location>
        <begin position="258"/>
        <end position="275"/>
    </location>
</feature>
<protein>
    <recommendedName>
        <fullName evidence="6">Major facilitator superfamily (MFS) profile domain-containing protein</fullName>
    </recommendedName>
</protein>
<proteinExistence type="predicted"/>
<dbReference type="GO" id="GO:0022857">
    <property type="term" value="F:transmembrane transporter activity"/>
    <property type="evidence" value="ECO:0007669"/>
    <property type="project" value="InterPro"/>
</dbReference>
<feature type="transmembrane region" description="Helical" evidence="5">
    <location>
        <begin position="329"/>
        <end position="354"/>
    </location>
</feature>
<dbReference type="InterPro" id="IPR036259">
    <property type="entry name" value="MFS_trans_sf"/>
</dbReference>
<evidence type="ECO:0000313" key="7">
    <source>
        <dbReference type="EMBL" id="KAF2146650.1"/>
    </source>
</evidence>
<dbReference type="PANTHER" id="PTHR23501">
    <property type="entry name" value="MAJOR FACILITATOR SUPERFAMILY"/>
    <property type="match status" value="1"/>
</dbReference>
<dbReference type="InterPro" id="IPR011701">
    <property type="entry name" value="MFS"/>
</dbReference>
<dbReference type="GO" id="GO:0005886">
    <property type="term" value="C:plasma membrane"/>
    <property type="evidence" value="ECO:0007669"/>
    <property type="project" value="TreeGrafter"/>
</dbReference>
<dbReference type="FunFam" id="1.20.1720.10:FF:000018">
    <property type="entry name" value="Putative MFS multidrug transporter"/>
    <property type="match status" value="1"/>
</dbReference>
<feature type="transmembrane region" description="Helical" evidence="5">
    <location>
        <begin position="361"/>
        <end position="380"/>
    </location>
</feature>
<feature type="transmembrane region" description="Helical" evidence="5">
    <location>
        <begin position="386"/>
        <end position="409"/>
    </location>
</feature>
<evidence type="ECO:0000256" key="4">
    <source>
        <dbReference type="ARBA" id="ARBA00023136"/>
    </source>
</evidence>
<feature type="transmembrane region" description="Helical" evidence="5">
    <location>
        <begin position="101"/>
        <end position="119"/>
    </location>
</feature>
<dbReference type="PROSITE" id="PS50850">
    <property type="entry name" value="MFS"/>
    <property type="match status" value="1"/>
</dbReference>
<feature type="transmembrane region" description="Helical" evidence="5">
    <location>
        <begin position="296"/>
        <end position="317"/>
    </location>
</feature>
<dbReference type="Pfam" id="PF07690">
    <property type="entry name" value="MFS_1"/>
    <property type="match status" value="1"/>
</dbReference>
<accession>A0A6A6BRK2</accession>
<dbReference type="RefSeq" id="XP_033402359.1">
    <property type="nucleotide sequence ID" value="XM_033545538.1"/>
</dbReference>
<dbReference type="InterPro" id="IPR020846">
    <property type="entry name" value="MFS_dom"/>
</dbReference>
<dbReference type="Proteomes" id="UP000799438">
    <property type="component" value="Unassembled WGS sequence"/>
</dbReference>
<keyword evidence="2 5" id="KW-0812">Transmembrane</keyword>
<sequence length="550" mass="59674">MANDSESSRGDTPVSQYANLESSSAFNPGWRLYVAFCSLSVITLMAALDATSISVALPIMAQALHGSAIEAFWSGTSFLLTATVFQPILSSFSDVFGRKSIILFSLALFGVGAIIAAVANNFTVVLVGRSIQGIGGGGIIVLSEVIITDLVPLRERGKYFSFISAMWALGTVVGPLLGGGFSEHVTWRWIFWINLPFIAVGSALVIFFMKLHSRTSSLASRLMKVDWIGMVVFVASMTGFLIPITWGGVQYAWDSWRTLVPLVVCGAALVAFIIYEHSFAPNPLIRTRVFMNRTAASTFIQTILHGMVLWCELYYLPLYYEAVKGYSPILAGVALFPQTFTVAPAAMIVGFVIAKTGRYRWALWSGWFLMTFGMGLLIYLDVDTKVPSWVFLNLVPGLGAGILFPSMAITVQACSSSQDQAAAVTMFTFTRALGQTIGVAIGGVIFQNEIKKKLLTFPLLADKAVAYSQDASGLVQIIKGMPSGLAETQQLKVAYVHGLRYICIVMTAISAVAFVVSFLTEGLPLDRALESEQGFDYGGRAERELEEIKV</sequence>
<comment type="subcellular location">
    <subcellularLocation>
        <location evidence="1">Membrane</location>
        <topology evidence="1">Multi-pass membrane protein</topology>
    </subcellularLocation>
</comment>
<evidence type="ECO:0000256" key="1">
    <source>
        <dbReference type="ARBA" id="ARBA00004141"/>
    </source>
</evidence>
<evidence type="ECO:0000313" key="8">
    <source>
        <dbReference type="Proteomes" id="UP000799438"/>
    </source>
</evidence>
<keyword evidence="4 5" id="KW-0472">Membrane</keyword>
<dbReference type="PANTHER" id="PTHR23501:SF59">
    <property type="entry name" value="MAJOR FACILITATOR SUPERFAMILY (MFS) PROFILE DOMAIN-CONTAINING PROTEIN-RELATED"/>
    <property type="match status" value="1"/>
</dbReference>
<feature type="transmembrane region" description="Helical" evidence="5">
    <location>
        <begin position="71"/>
        <end position="89"/>
    </location>
</feature>
<feature type="transmembrane region" description="Helical" evidence="5">
    <location>
        <begin position="131"/>
        <end position="152"/>
    </location>
</feature>
<keyword evidence="3 5" id="KW-1133">Transmembrane helix</keyword>
<evidence type="ECO:0000256" key="2">
    <source>
        <dbReference type="ARBA" id="ARBA00022692"/>
    </source>
</evidence>